<proteinExistence type="predicted"/>
<dbReference type="Proteomes" id="UP001139485">
    <property type="component" value="Unassembled WGS sequence"/>
</dbReference>
<reference evidence="1" key="1">
    <citation type="submission" date="2022-05" db="EMBL/GenBank/DDBJ databases">
        <authorList>
            <person name="Tuo L."/>
        </authorList>
    </citation>
    <scope>NUCLEOTIDE SEQUENCE</scope>
    <source>
        <strain evidence="1">BSK12Z-4</strain>
    </source>
</reference>
<protein>
    <submittedName>
        <fullName evidence="1">Uncharacterized protein</fullName>
    </submittedName>
</protein>
<comment type="caution">
    <text evidence="1">The sequence shown here is derived from an EMBL/GenBank/DDBJ whole genome shotgun (WGS) entry which is preliminary data.</text>
</comment>
<evidence type="ECO:0000313" key="2">
    <source>
        <dbReference type="Proteomes" id="UP001139485"/>
    </source>
</evidence>
<dbReference type="EMBL" id="JAMOIL010000045">
    <property type="protein sequence ID" value="MCM0622716.1"/>
    <property type="molecule type" value="Genomic_DNA"/>
</dbReference>
<sequence length="136" mass="14894">MSRIRVVNHLDDLARDTRAIGPFVARRSVGIVRDGAQAGSSLARDFARESAGRHGKHYPRSIRPETSKPFFGFGMAVYSAQYGPVASARQGWMSFENGSRNQPPHGDLAKSADIVGPALPGEVRNMLREAFWRAGQ</sequence>
<accession>A0A9X2IGB3</accession>
<name>A0A9X2IGB3_9ACTN</name>
<keyword evidence="2" id="KW-1185">Reference proteome</keyword>
<evidence type="ECO:0000313" key="1">
    <source>
        <dbReference type="EMBL" id="MCM0622716.1"/>
    </source>
</evidence>
<organism evidence="1 2">
    <name type="scientific">Nocardioides bruguierae</name>
    <dbReference type="NCBI Taxonomy" id="2945102"/>
    <lineage>
        <taxon>Bacteria</taxon>
        <taxon>Bacillati</taxon>
        <taxon>Actinomycetota</taxon>
        <taxon>Actinomycetes</taxon>
        <taxon>Propionibacteriales</taxon>
        <taxon>Nocardioidaceae</taxon>
        <taxon>Nocardioides</taxon>
    </lineage>
</organism>
<dbReference type="AlphaFoldDB" id="A0A9X2IGB3"/>
<gene>
    <name evidence="1" type="ORF">M8330_20710</name>
</gene>
<dbReference type="RefSeq" id="WP_250828885.1">
    <property type="nucleotide sequence ID" value="NZ_JAMOIL010000045.1"/>
</dbReference>